<dbReference type="InParanoid" id="A0A263CWF4"/>
<dbReference type="Gene3D" id="3.40.50.720">
    <property type="entry name" value="NAD(P)-binding Rossmann-like Domain"/>
    <property type="match status" value="1"/>
</dbReference>
<keyword evidence="3" id="KW-1185">Reference proteome</keyword>
<reference evidence="2 3" key="1">
    <citation type="submission" date="2017-07" db="EMBL/GenBank/DDBJ databases">
        <title>Amycolatopsis antarcticus sp. nov., isolated from the surface of an Antarcticus brown macroalga.</title>
        <authorList>
            <person name="Wang J."/>
            <person name="Leiva S."/>
            <person name="Huang J."/>
            <person name="Huang Y."/>
        </authorList>
    </citation>
    <scope>NUCLEOTIDE SEQUENCE [LARGE SCALE GENOMIC DNA]</scope>
    <source>
        <strain evidence="2 3">AU-G6</strain>
    </source>
</reference>
<feature type="domain" description="NAD(P)-binding" evidence="1">
    <location>
        <begin position="11"/>
        <end position="184"/>
    </location>
</feature>
<comment type="caution">
    <text evidence="2">The sequence shown here is derived from an EMBL/GenBank/DDBJ whole genome shotgun (WGS) entry which is preliminary data.</text>
</comment>
<evidence type="ECO:0000313" key="2">
    <source>
        <dbReference type="EMBL" id="OZM70462.1"/>
    </source>
</evidence>
<dbReference type="InterPro" id="IPR036291">
    <property type="entry name" value="NAD(P)-bd_dom_sf"/>
</dbReference>
<dbReference type="AlphaFoldDB" id="A0A263CWF4"/>
<dbReference type="InterPro" id="IPR051604">
    <property type="entry name" value="Ergot_Alk_Oxidoreductase"/>
</dbReference>
<gene>
    <name evidence="2" type="ORF">CFN78_25205</name>
</gene>
<accession>A0A263CWF4</accession>
<dbReference type="PANTHER" id="PTHR43162">
    <property type="match status" value="1"/>
</dbReference>
<dbReference type="EMBL" id="NKYE01000020">
    <property type="protein sequence ID" value="OZM70462.1"/>
    <property type="molecule type" value="Genomic_DNA"/>
</dbReference>
<name>A0A263CWF4_9PSEU</name>
<organism evidence="2 3">
    <name type="scientific">Amycolatopsis antarctica</name>
    <dbReference type="NCBI Taxonomy" id="1854586"/>
    <lineage>
        <taxon>Bacteria</taxon>
        <taxon>Bacillati</taxon>
        <taxon>Actinomycetota</taxon>
        <taxon>Actinomycetes</taxon>
        <taxon>Pseudonocardiales</taxon>
        <taxon>Pseudonocardiaceae</taxon>
        <taxon>Amycolatopsis</taxon>
    </lineage>
</organism>
<protein>
    <submittedName>
        <fullName evidence="2">Nucleoside-diphosphate sugar epimerase</fullName>
    </submittedName>
</protein>
<dbReference type="Pfam" id="PF13460">
    <property type="entry name" value="NAD_binding_10"/>
    <property type="match status" value="1"/>
</dbReference>
<evidence type="ECO:0000259" key="1">
    <source>
        <dbReference type="Pfam" id="PF13460"/>
    </source>
</evidence>
<dbReference type="OrthoDB" id="3207931at2"/>
<dbReference type="SUPFAM" id="SSF51735">
    <property type="entry name" value="NAD(P)-binding Rossmann-fold domains"/>
    <property type="match status" value="1"/>
</dbReference>
<sequence>MTEARTILVTGATGNVGRSLVTGLAERGVRVRALVRDPAAAALPDGVTAVCGDLTDPATVAEAAHGVDAAFLLWPLITDKGAPAVLDAIGSHTRRLVYLSSSGVRDDLERQQDPINQFHADLERHIRERGFDATFLRAGGFAANTLGWAESVREQGRVREPFGRAHRALIHERDIAEVAVRALTGDGHTGATYVLTGPESQTTAERVRVLGETLGTEVRFEEVPRDRARAEMLAQGWPEHVADGMLAAYRDMEAAPDPVTGTVAEITGQPARTFARWVTDHAADFRAPSTVD</sequence>
<dbReference type="Proteomes" id="UP000242444">
    <property type="component" value="Unassembled WGS sequence"/>
</dbReference>
<evidence type="ECO:0000313" key="3">
    <source>
        <dbReference type="Proteomes" id="UP000242444"/>
    </source>
</evidence>
<dbReference type="RefSeq" id="WP_094865520.1">
    <property type="nucleotide sequence ID" value="NZ_NKYE01000020.1"/>
</dbReference>
<proteinExistence type="predicted"/>
<dbReference type="PANTHER" id="PTHR43162:SF1">
    <property type="entry name" value="PRESTALK A DIFFERENTIATION PROTEIN A"/>
    <property type="match status" value="1"/>
</dbReference>
<dbReference type="InterPro" id="IPR016040">
    <property type="entry name" value="NAD(P)-bd_dom"/>
</dbReference>